<organism evidence="3 4">
    <name type="scientific">Streptococcus gordonii</name>
    <dbReference type="NCBI Taxonomy" id="1302"/>
    <lineage>
        <taxon>Bacteria</taxon>
        <taxon>Bacillati</taxon>
        <taxon>Bacillota</taxon>
        <taxon>Bacilli</taxon>
        <taxon>Lactobacillales</taxon>
        <taxon>Streptococcaceae</taxon>
        <taxon>Streptococcus</taxon>
    </lineage>
</organism>
<proteinExistence type="inferred from homology"/>
<dbReference type="RefSeq" id="WP_045505086.1">
    <property type="nucleotide sequence ID" value="NZ_JAHZQE010000007.1"/>
</dbReference>
<dbReference type="PROSITE" id="PS51756">
    <property type="entry name" value="LXG"/>
    <property type="match status" value="1"/>
</dbReference>
<dbReference type="Proteomes" id="UP000033658">
    <property type="component" value="Unassembled WGS sequence"/>
</dbReference>
<dbReference type="EMBL" id="JYGL01000002">
    <property type="protein sequence ID" value="KJQ56306.1"/>
    <property type="molecule type" value="Genomic_DNA"/>
</dbReference>
<protein>
    <recommendedName>
        <fullName evidence="2">LXG domain-containing protein</fullName>
    </recommendedName>
</protein>
<dbReference type="InterPro" id="IPR006829">
    <property type="entry name" value="LXG_dom"/>
</dbReference>
<comment type="similarity">
    <text evidence="1">In the N-terminal section; belongs to the LXG family.</text>
</comment>
<accession>A0AAW3H3W3</accession>
<evidence type="ECO:0000313" key="4">
    <source>
        <dbReference type="Proteomes" id="UP000033658"/>
    </source>
</evidence>
<name>A0AAW3H3W3_STRGN</name>
<feature type="domain" description="LXG" evidence="2">
    <location>
        <begin position="1"/>
        <end position="224"/>
    </location>
</feature>
<comment type="caution">
    <text evidence="3">The sequence shown here is derived from an EMBL/GenBank/DDBJ whole genome shotgun (WGS) entry which is preliminary data.</text>
</comment>
<gene>
    <name evidence="3" type="ORF">TZ86_01641</name>
</gene>
<reference evidence="3 4" key="1">
    <citation type="submission" date="2015-02" db="EMBL/GenBank/DDBJ databases">
        <title>Evolution of amylase-binding proteins of oral streptococcal species.</title>
        <authorList>
            <person name="Haase E.M."/>
        </authorList>
    </citation>
    <scope>NUCLEOTIDE SEQUENCE [LARGE SCALE GENOMIC DNA]</scope>
    <source>
        <strain evidence="3 4">G9B</strain>
    </source>
</reference>
<sequence length="621" mass="68190">MVKVNYASLQTQSSTMSSASQSRVAGFNQLISAFDSFGGSGDELIGSGYDAARVYATSVMGPYYKGFILYSEAVADAANTLADNYVAKCGAENLDEEQLQAEIDSLSRGCMSLSASISGLQSKTKPAEGDAARISRLQEQLTAAQSQLTTVQEKLANLRAFSAESLLACTSADTYQLLISQAMSGVSASFGGGGFTLPEDLSWVSDVEQGWADREIALENNYLSALEKVKNGESLTESELTAIERYAAAYPDSVDASVLKYVQEARQVKAEEMKYRSIIDKVDAGKELSDSDTKFIEEYKKKHPNVRINPAVEKIITIQKNPDEIFKKNLQEQYGFDKETATTMWKLYRNIKKKEGANADYVFNRLVGGVVYDTTYKDKLMWANTAGVGGEAGHHGSLGILDQLEKEYGLTSAEFKKLSKAIGEQHKNSNENGVSDFAHQSITTATSLYRGGHLRSANIIAFENSHKNTTVPMYERIPKAISKLFGAKEYTDELAGWRGDATGEALKKPTMGNDDYKADLDSVNIVSLMKKKDVDYATAVNQYYKDIREGEYTRARAFVENSGGRDRILKELLDAELIEENNPKSALKELREKNPVAYDFYNSLTADNGKGSNDLITEGAN</sequence>
<evidence type="ECO:0000259" key="2">
    <source>
        <dbReference type="PROSITE" id="PS51756"/>
    </source>
</evidence>
<evidence type="ECO:0000313" key="3">
    <source>
        <dbReference type="EMBL" id="KJQ56306.1"/>
    </source>
</evidence>
<evidence type="ECO:0000256" key="1">
    <source>
        <dbReference type="ARBA" id="ARBA00034117"/>
    </source>
</evidence>
<dbReference type="AlphaFoldDB" id="A0AAW3H3W3"/>